<name>A0A3B0K6R8_DROGU</name>
<sequence length="217" mass="23951">MASSKPKASLPHLNASMRPHMSRPCLVRSSSPKQETDKRNGLDGDPFEDSMGAAVTKGVRWKLPYDSLQGNRGRSNSKLSQKCCFITPSSTKEMQFDPNTPKKVQLAHELHPEGEVVAATAASSGYWNQTNFVLKQPLAPMLTRFYHWNLFTEKGLIKASAGDITDYENGSVPFKCPPPDVAEVLAKLKQCGYNIQHTEIGRWSASPRATTNAMQNS</sequence>
<dbReference type="OrthoDB" id="7825696at2759"/>
<organism evidence="2 3">
    <name type="scientific">Drosophila guanche</name>
    <name type="common">Fruit fly</name>
    <dbReference type="NCBI Taxonomy" id="7266"/>
    <lineage>
        <taxon>Eukaryota</taxon>
        <taxon>Metazoa</taxon>
        <taxon>Ecdysozoa</taxon>
        <taxon>Arthropoda</taxon>
        <taxon>Hexapoda</taxon>
        <taxon>Insecta</taxon>
        <taxon>Pterygota</taxon>
        <taxon>Neoptera</taxon>
        <taxon>Endopterygota</taxon>
        <taxon>Diptera</taxon>
        <taxon>Brachycera</taxon>
        <taxon>Muscomorpha</taxon>
        <taxon>Ephydroidea</taxon>
        <taxon>Drosophilidae</taxon>
        <taxon>Drosophila</taxon>
        <taxon>Sophophora</taxon>
    </lineage>
</organism>
<evidence type="ECO:0000313" key="2">
    <source>
        <dbReference type="EMBL" id="SPP83760.1"/>
    </source>
</evidence>
<keyword evidence="3" id="KW-1185">Reference proteome</keyword>
<protein>
    <submittedName>
        <fullName evidence="2">Uncharacterized protein</fullName>
    </submittedName>
</protein>
<dbReference type="SUPFAM" id="SSF75625">
    <property type="entry name" value="YebC-like"/>
    <property type="match status" value="1"/>
</dbReference>
<dbReference type="InterPro" id="IPR029072">
    <property type="entry name" value="YebC-like"/>
</dbReference>
<dbReference type="STRING" id="7266.A0A3B0K6R8"/>
<proteinExistence type="predicted"/>
<gene>
    <name evidence="2" type="ORF">DGUA_6G016230</name>
</gene>
<evidence type="ECO:0000313" key="3">
    <source>
        <dbReference type="Proteomes" id="UP000268350"/>
    </source>
</evidence>
<reference evidence="3" key="1">
    <citation type="submission" date="2018-01" db="EMBL/GenBank/DDBJ databases">
        <authorList>
            <person name="Alioto T."/>
            <person name="Alioto T."/>
        </authorList>
    </citation>
    <scope>NUCLEOTIDE SEQUENCE [LARGE SCALE GENOMIC DNA]</scope>
</reference>
<feature type="region of interest" description="Disordered" evidence="1">
    <location>
        <begin position="1"/>
        <end position="53"/>
    </location>
</feature>
<evidence type="ECO:0000256" key="1">
    <source>
        <dbReference type="SAM" id="MobiDB-lite"/>
    </source>
</evidence>
<dbReference type="AlphaFoldDB" id="A0A3B0K6R8"/>
<dbReference type="Proteomes" id="UP000268350">
    <property type="component" value="Unassembled WGS sequence"/>
</dbReference>
<accession>A0A3B0K6R8</accession>
<dbReference type="EMBL" id="OUUW01000008">
    <property type="protein sequence ID" value="SPP83760.1"/>
    <property type="molecule type" value="Genomic_DNA"/>
</dbReference>